<dbReference type="InterPro" id="IPR001503">
    <property type="entry name" value="Glyco_trans_10"/>
</dbReference>
<dbReference type="EMBL" id="BRVO01000001">
    <property type="protein sequence ID" value="GLB48668.1"/>
    <property type="molecule type" value="Genomic_DNA"/>
</dbReference>
<dbReference type="SUPFAM" id="SSF53756">
    <property type="entry name" value="UDP-Glycosyltransferase/glycogen phosphorylase"/>
    <property type="match status" value="1"/>
</dbReference>
<evidence type="ECO:0000259" key="4">
    <source>
        <dbReference type="Pfam" id="PF00852"/>
    </source>
</evidence>
<sequence length="332" mass="38407">MYKVKLSIANDNKGCARQTPSGKAQWGNYQFYINQEVQDPDFWAVYSKGERKTETCFIAPENTVFVTGEPETVYHYSKGYVNQFGKIVVCQNGLMHPNQLPYQPAQPWHIGKITGKDGNVTFTKNYDDLKSTKPEKTKLISVISSNKAFTKGHQERIDFVQKLKAHFGDQLDLFGHGFNSFDDKWDVMAPYKYHIVLENSSYADYWTEKLADCYLGNTFPIYYGCTNVDKYFNKEAYVNIDIKNFDAAVKTIEEVIENDYYGKREALIDEAKNLVLDKYNLFQVLAEQFDQMNPEAPKKEVTLKHDTAFMDLAKIRIMIISRIVNKLKMKLK</sequence>
<dbReference type="Gene3D" id="3.40.50.11660">
    <property type="entry name" value="Glycosyl transferase family 10, C-terminal domain"/>
    <property type="match status" value="1"/>
</dbReference>
<evidence type="ECO:0000313" key="5">
    <source>
        <dbReference type="EMBL" id="GLB48668.1"/>
    </source>
</evidence>
<dbReference type="InterPro" id="IPR038577">
    <property type="entry name" value="GT10-like_C_sf"/>
</dbReference>
<name>A0ABQ5MGX6_9FLAO</name>
<reference evidence="5" key="1">
    <citation type="submission" date="2022-07" db="EMBL/GenBank/DDBJ databases">
        <title>Taxonomy of Novel Oxalotrophic and Methylotrophic Bacteria.</title>
        <authorList>
            <person name="Sahin N."/>
            <person name="Tani A."/>
        </authorList>
    </citation>
    <scope>NUCLEOTIDE SEQUENCE</scope>
    <source>
        <strain evidence="5">Y10</strain>
    </source>
</reference>
<accession>A0ABQ5MGX6</accession>
<feature type="domain" description="Fucosyltransferase C-terminal" evidence="4">
    <location>
        <begin position="134"/>
        <end position="254"/>
    </location>
</feature>
<evidence type="ECO:0000256" key="1">
    <source>
        <dbReference type="ARBA" id="ARBA00008919"/>
    </source>
</evidence>
<comment type="caution">
    <text evidence="5">The sequence shown here is derived from an EMBL/GenBank/DDBJ whole genome shotgun (WGS) entry which is preliminary data.</text>
</comment>
<evidence type="ECO:0000313" key="6">
    <source>
        <dbReference type="Proteomes" id="UP001143543"/>
    </source>
</evidence>
<keyword evidence="6" id="KW-1185">Reference proteome</keyword>
<dbReference type="PANTHER" id="PTHR11929">
    <property type="entry name" value="ALPHA- 1,3 -FUCOSYLTRANSFERASE"/>
    <property type="match status" value="1"/>
</dbReference>
<comment type="similarity">
    <text evidence="1">Belongs to the glycosyltransferase 10 family.</text>
</comment>
<evidence type="ECO:0000256" key="3">
    <source>
        <dbReference type="ARBA" id="ARBA00022679"/>
    </source>
</evidence>
<dbReference type="Proteomes" id="UP001143543">
    <property type="component" value="Unassembled WGS sequence"/>
</dbReference>
<protein>
    <recommendedName>
        <fullName evidence="4">Fucosyltransferase C-terminal domain-containing protein</fullName>
    </recommendedName>
</protein>
<dbReference type="PANTHER" id="PTHR11929:SF194">
    <property type="entry name" value="ALPHA-(1,3)-FUCOSYLTRANSFERASE 10"/>
    <property type="match status" value="1"/>
</dbReference>
<gene>
    <name evidence="5" type="ORF">Y10_10360</name>
</gene>
<keyword evidence="3" id="KW-0808">Transferase</keyword>
<evidence type="ECO:0000256" key="2">
    <source>
        <dbReference type="ARBA" id="ARBA00022676"/>
    </source>
</evidence>
<dbReference type="InterPro" id="IPR055270">
    <property type="entry name" value="Glyco_tran_10_C"/>
</dbReference>
<keyword evidence="2" id="KW-0328">Glycosyltransferase</keyword>
<organism evidence="5 6">
    <name type="scientific">Neptunitalea lumnitzerae</name>
    <dbReference type="NCBI Taxonomy" id="2965509"/>
    <lineage>
        <taxon>Bacteria</taxon>
        <taxon>Pseudomonadati</taxon>
        <taxon>Bacteroidota</taxon>
        <taxon>Flavobacteriia</taxon>
        <taxon>Flavobacteriales</taxon>
        <taxon>Flavobacteriaceae</taxon>
        <taxon>Neptunitalea</taxon>
    </lineage>
</organism>
<proteinExistence type="inferred from homology"/>
<dbReference type="Pfam" id="PF00852">
    <property type="entry name" value="Glyco_transf_10"/>
    <property type="match status" value="1"/>
</dbReference>